<keyword evidence="8" id="KW-0418">Kinase</keyword>
<comment type="function">
    <text evidence="6">Catalyzes the dehydration of the S-form of NAD(P)HX at the expense of ADP, which is converted to AMP. Together with NAD(P)HX epimerase, which catalyzes the epimerization of the S- and R-forms, the enzyme allows the repair of both epimers of NAD(P)HX, a damaged form of NAD(P)H that is a result of enzymatic or heat-dependent hydration.</text>
</comment>
<dbReference type="PANTHER" id="PTHR12592">
    <property type="entry name" value="ATP-DEPENDENT (S)-NAD(P)H-HYDRATE DEHYDRATASE FAMILY MEMBER"/>
    <property type="match status" value="1"/>
</dbReference>
<dbReference type="Pfam" id="PF01256">
    <property type="entry name" value="Carb_kinase"/>
    <property type="match status" value="1"/>
</dbReference>
<dbReference type="EC" id="4.2.1.136" evidence="6"/>
<comment type="cofactor">
    <cofactor evidence="6">
        <name>Mg(2+)</name>
        <dbReference type="ChEBI" id="CHEBI:18420"/>
    </cofactor>
</comment>
<dbReference type="OrthoDB" id="9806925at2"/>
<dbReference type="InterPro" id="IPR000631">
    <property type="entry name" value="CARKD"/>
</dbReference>
<dbReference type="Proteomes" id="UP000197215">
    <property type="component" value="Unassembled WGS sequence"/>
</dbReference>
<dbReference type="GO" id="GO:0046496">
    <property type="term" value="P:nicotinamide nucleotide metabolic process"/>
    <property type="evidence" value="ECO:0007669"/>
    <property type="project" value="UniProtKB-UniRule"/>
</dbReference>
<evidence type="ECO:0000256" key="5">
    <source>
        <dbReference type="ARBA" id="ARBA00023239"/>
    </source>
</evidence>
<feature type="binding site" evidence="6">
    <location>
        <position position="220"/>
    </location>
    <ligand>
        <name>(6S)-NADPHX</name>
        <dbReference type="ChEBI" id="CHEBI:64076"/>
    </ligand>
</feature>
<dbReference type="AlphaFoldDB" id="A0A212U2U9"/>
<keyword evidence="1 6" id="KW-0547">Nucleotide-binding</keyword>
<feature type="binding site" evidence="6">
    <location>
        <begin position="190"/>
        <end position="194"/>
    </location>
    <ligand>
        <name>AMP</name>
        <dbReference type="ChEBI" id="CHEBI:456215"/>
    </ligand>
</feature>
<dbReference type="GO" id="GO:0005524">
    <property type="term" value="F:ATP binding"/>
    <property type="evidence" value="ECO:0007669"/>
    <property type="project" value="UniProtKB-KW"/>
</dbReference>
<dbReference type="GO" id="GO:0052855">
    <property type="term" value="F:ADP-dependent NAD(P)H-hydrate dehydratase activity"/>
    <property type="evidence" value="ECO:0007669"/>
    <property type="project" value="UniProtKB-UniRule"/>
</dbReference>
<evidence type="ECO:0000313" key="8">
    <source>
        <dbReference type="EMBL" id="SNC72587.1"/>
    </source>
</evidence>
<organism evidence="8 9">
    <name type="scientific">Polynucleobacter victoriensis</name>
    <dbReference type="NCBI Taxonomy" id="2049319"/>
    <lineage>
        <taxon>Bacteria</taxon>
        <taxon>Pseudomonadati</taxon>
        <taxon>Pseudomonadota</taxon>
        <taxon>Betaproteobacteria</taxon>
        <taxon>Burkholderiales</taxon>
        <taxon>Burkholderiaceae</taxon>
        <taxon>Polynucleobacter</taxon>
    </lineage>
</organism>
<dbReference type="CDD" id="cd01171">
    <property type="entry name" value="YXKO-related"/>
    <property type="match status" value="1"/>
</dbReference>
<feature type="binding site" evidence="6">
    <location>
        <position position="219"/>
    </location>
    <ligand>
        <name>AMP</name>
        <dbReference type="ChEBI" id="CHEBI:456215"/>
    </ligand>
</feature>
<feature type="binding site" evidence="6">
    <location>
        <position position="99"/>
    </location>
    <ligand>
        <name>(6S)-NADPHX</name>
        <dbReference type="ChEBI" id="CHEBI:64076"/>
    </ligand>
</feature>
<keyword evidence="8" id="KW-0808">Transferase</keyword>
<evidence type="ECO:0000256" key="6">
    <source>
        <dbReference type="HAMAP-Rule" id="MF_01965"/>
    </source>
</evidence>
<evidence type="ECO:0000256" key="3">
    <source>
        <dbReference type="ARBA" id="ARBA00022857"/>
    </source>
</evidence>
<keyword evidence="9" id="KW-1185">Reference proteome</keyword>
<accession>A0A212U2U9</accession>
<dbReference type="SUPFAM" id="SSF53613">
    <property type="entry name" value="Ribokinase-like"/>
    <property type="match status" value="1"/>
</dbReference>
<evidence type="ECO:0000256" key="4">
    <source>
        <dbReference type="ARBA" id="ARBA00023027"/>
    </source>
</evidence>
<comment type="catalytic activity">
    <reaction evidence="6">
        <text>(6S)-NADPHX + ADP = AMP + phosphate + NADPH + H(+)</text>
        <dbReference type="Rhea" id="RHEA:32235"/>
        <dbReference type="ChEBI" id="CHEBI:15378"/>
        <dbReference type="ChEBI" id="CHEBI:43474"/>
        <dbReference type="ChEBI" id="CHEBI:57783"/>
        <dbReference type="ChEBI" id="CHEBI:64076"/>
        <dbReference type="ChEBI" id="CHEBI:456215"/>
        <dbReference type="ChEBI" id="CHEBI:456216"/>
        <dbReference type="EC" id="4.2.1.136"/>
    </reaction>
</comment>
<name>A0A212U2U9_9BURK</name>
<dbReference type="GO" id="GO:0110051">
    <property type="term" value="P:metabolite repair"/>
    <property type="evidence" value="ECO:0007669"/>
    <property type="project" value="TreeGrafter"/>
</dbReference>
<feature type="binding site" evidence="6">
    <location>
        <position position="153"/>
    </location>
    <ligand>
        <name>(6S)-NADPHX</name>
        <dbReference type="ChEBI" id="CHEBI:64076"/>
    </ligand>
</feature>
<dbReference type="NCBIfam" id="TIGR00196">
    <property type="entry name" value="yjeF_cterm"/>
    <property type="match status" value="1"/>
</dbReference>
<evidence type="ECO:0000313" key="9">
    <source>
        <dbReference type="Proteomes" id="UP000197215"/>
    </source>
</evidence>
<dbReference type="GO" id="GO:0016301">
    <property type="term" value="F:kinase activity"/>
    <property type="evidence" value="ECO:0007669"/>
    <property type="project" value="UniProtKB-KW"/>
</dbReference>
<dbReference type="InterPro" id="IPR029056">
    <property type="entry name" value="Ribokinase-like"/>
</dbReference>
<reference evidence="8 9" key="1">
    <citation type="submission" date="2017-06" db="EMBL/GenBank/DDBJ databases">
        <authorList>
            <person name="Kim H.J."/>
            <person name="Triplett B.A."/>
        </authorList>
    </citation>
    <scope>NUCLEOTIDE SEQUENCE [LARGE SCALE GENOMIC DNA]</scope>
    <source>
        <strain evidence="8 9">MWH-VicM1</strain>
    </source>
</reference>
<feature type="binding site" evidence="6">
    <location>
        <position position="41"/>
    </location>
    <ligand>
        <name>(6S)-NADPHX</name>
        <dbReference type="ChEBI" id="CHEBI:64076"/>
    </ligand>
</feature>
<dbReference type="Gene3D" id="3.40.1190.20">
    <property type="match status" value="1"/>
</dbReference>
<dbReference type="RefSeq" id="WP_088813580.1">
    <property type="nucleotide sequence ID" value="NZ_FYEX01000002.1"/>
</dbReference>
<comment type="subunit">
    <text evidence="6">Homotetramer.</text>
</comment>
<proteinExistence type="inferred from homology"/>
<gene>
    <name evidence="6" type="primary">nnrD</name>
    <name evidence="8" type="ORF">SAMN06295916_1663</name>
</gene>
<keyword evidence="2 6" id="KW-0067">ATP-binding</keyword>
<dbReference type="GO" id="GO:0052856">
    <property type="term" value="F:NAD(P)HX epimerase activity"/>
    <property type="evidence" value="ECO:0007669"/>
    <property type="project" value="TreeGrafter"/>
</dbReference>
<evidence type="ECO:0000259" key="7">
    <source>
        <dbReference type="PROSITE" id="PS51383"/>
    </source>
</evidence>
<keyword evidence="5 6" id="KW-0456">Lyase</keyword>
<dbReference type="EMBL" id="FYEX01000002">
    <property type="protein sequence ID" value="SNC72587.1"/>
    <property type="molecule type" value="Genomic_DNA"/>
</dbReference>
<keyword evidence="3 6" id="KW-0521">NADP</keyword>
<dbReference type="PROSITE" id="PS51383">
    <property type="entry name" value="YJEF_C_3"/>
    <property type="match status" value="1"/>
</dbReference>
<protein>
    <recommendedName>
        <fullName evidence="6">ADP-dependent (S)-NAD(P)H-hydrate dehydratase</fullName>
        <ecNumber evidence="6">4.2.1.136</ecNumber>
    </recommendedName>
    <alternativeName>
        <fullName evidence="6">ADP-dependent NAD(P)HX dehydratase</fullName>
    </alternativeName>
</protein>
<dbReference type="PANTHER" id="PTHR12592:SF0">
    <property type="entry name" value="ATP-DEPENDENT (S)-NAD(P)H-HYDRATE DEHYDRATASE"/>
    <property type="match status" value="1"/>
</dbReference>
<feature type="domain" description="YjeF C-terminal" evidence="7">
    <location>
        <begin position="6"/>
        <end position="284"/>
    </location>
</feature>
<evidence type="ECO:0000256" key="1">
    <source>
        <dbReference type="ARBA" id="ARBA00022741"/>
    </source>
</evidence>
<comment type="similarity">
    <text evidence="6">Belongs to the NnrD/CARKD family.</text>
</comment>
<sequence length="284" mass="29720">MTAQTLNTFHLIPRLERQAHEHKGHAGKVLMIGGAPGMAGAILLAGRAALHAGAGWVILDFVDERAISVLSDQPELMLRVAQVGDVAQIHPDVIAIGPGLGQGNLVKQLLSEALQSSALLVIDADALNLIATNPHLLSQLKARSSLSTVLTPHPGEAANLLKETTEQIQSNRELAIQKLVDLTGSIVVLKGQHTLLHAPEQSMQVCLRGNPGMGVGGMGDVLTGVTSAILAQGIRHGLNAYEAACLAVELHSVAADNLLNQGVGPIGLTPSEVLLEVRNLINIK</sequence>
<keyword evidence="4 6" id="KW-0520">NAD</keyword>
<dbReference type="HAMAP" id="MF_01965">
    <property type="entry name" value="NADHX_dehydratase"/>
    <property type="match status" value="1"/>
</dbReference>
<comment type="catalytic activity">
    <reaction evidence="6">
        <text>(6S)-NADHX + ADP = AMP + phosphate + NADH + H(+)</text>
        <dbReference type="Rhea" id="RHEA:32223"/>
        <dbReference type="ChEBI" id="CHEBI:15378"/>
        <dbReference type="ChEBI" id="CHEBI:43474"/>
        <dbReference type="ChEBI" id="CHEBI:57945"/>
        <dbReference type="ChEBI" id="CHEBI:64074"/>
        <dbReference type="ChEBI" id="CHEBI:456215"/>
        <dbReference type="ChEBI" id="CHEBI:456216"/>
        <dbReference type="EC" id="4.2.1.136"/>
    </reaction>
</comment>
<evidence type="ECO:0000256" key="2">
    <source>
        <dbReference type="ARBA" id="ARBA00022840"/>
    </source>
</evidence>